<evidence type="ECO:0000313" key="1">
    <source>
        <dbReference type="EMBL" id="KAF6227063.1"/>
    </source>
</evidence>
<comment type="caution">
    <text evidence="1">The sequence shown here is derived from an EMBL/GenBank/DDBJ whole genome shotgun (WGS) entry which is preliminary data.</text>
</comment>
<protein>
    <submittedName>
        <fullName evidence="1">Uncharacterized protein</fullName>
    </submittedName>
</protein>
<evidence type="ECO:0000313" key="2">
    <source>
        <dbReference type="Proteomes" id="UP000593566"/>
    </source>
</evidence>
<proteinExistence type="predicted"/>
<gene>
    <name evidence="1" type="ORF">HO133_008504</name>
</gene>
<keyword evidence="2" id="KW-1185">Reference proteome</keyword>
<dbReference type="AlphaFoldDB" id="A0A8H6CP95"/>
<dbReference type="GeneID" id="59336900"/>
<organism evidence="1 2">
    <name type="scientific">Letharia lupina</name>
    <dbReference type="NCBI Taxonomy" id="560253"/>
    <lineage>
        <taxon>Eukaryota</taxon>
        <taxon>Fungi</taxon>
        <taxon>Dikarya</taxon>
        <taxon>Ascomycota</taxon>
        <taxon>Pezizomycotina</taxon>
        <taxon>Lecanoromycetes</taxon>
        <taxon>OSLEUM clade</taxon>
        <taxon>Lecanoromycetidae</taxon>
        <taxon>Lecanorales</taxon>
        <taxon>Lecanorineae</taxon>
        <taxon>Parmeliaceae</taxon>
        <taxon>Letharia</taxon>
    </lineage>
</organism>
<accession>A0A8H6CP95</accession>
<name>A0A8H6CP95_9LECA</name>
<dbReference type="RefSeq" id="XP_037155371.1">
    <property type="nucleotide sequence ID" value="XM_037299370.1"/>
</dbReference>
<reference evidence="1 2" key="1">
    <citation type="journal article" date="2020" name="Genomics">
        <title>Complete, high-quality genomes from long-read metagenomic sequencing of two wolf lichen thalli reveals enigmatic genome architecture.</title>
        <authorList>
            <person name="McKenzie S.K."/>
            <person name="Walston R.F."/>
            <person name="Allen J.L."/>
        </authorList>
    </citation>
    <scope>NUCLEOTIDE SEQUENCE [LARGE SCALE GENOMIC DNA]</scope>
    <source>
        <strain evidence="1">WasteWater1</strain>
    </source>
</reference>
<dbReference type="EMBL" id="JACCJB010000005">
    <property type="protein sequence ID" value="KAF6227063.1"/>
    <property type="molecule type" value="Genomic_DNA"/>
</dbReference>
<sequence length="205" mass="22795">MHVQTCLPQQDLYRPSTSPSLVLSAFWIIVPSDPLNAAKRRLRTVVHSELSRSSEQVAHGTLQHQLNASKGWLRTVVHSELYRSNEQFAQGMLLLQRADSLVLQDRESELVSSARHRAFGAEKPVGESRSVSDNVEDKWYTSTGHLQSDNDIQAALSSKNVRPMPKSLTASNIADETVILLVRMLPDLHQLLEPTKALEPSGPCP</sequence>
<dbReference type="Proteomes" id="UP000593566">
    <property type="component" value="Unassembled WGS sequence"/>
</dbReference>